<dbReference type="AlphaFoldDB" id="A0A224XFM6"/>
<dbReference type="Proteomes" id="UP000218689">
    <property type="component" value="Unassembled WGS sequence"/>
</dbReference>
<dbReference type="EMBL" id="BEDT01000006">
    <property type="protein sequence ID" value="GAX48343.1"/>
    <property type="molecule type" value="Genomic_DNA"/>
</dbReference>
<evidence type="ECO:0000313" key="2">
    <source>
        <dbReference type="Proteomes" id="UP000218689"/>
    </source>
</evidence>
<sequence length="205" mass="21830">MIKLNKKVVSAIALITIGVVAGGAGTFAKYTKSVETLPNTARLAKYSFNKTNELDLFADSYDGTVLASDGAKVIAPGTTNEASIKFVSDSEVKTETVVQLTGVTATEHLLSRIKINNVKIDSADSTPATLADIKAALEADKTVQIGDTTTREANATNTIEVPVTWTYVFEEGADATYDEDDTREASKTANQEVTLTFVGINTQID</sequence>
<dbReference type="RefSeq" id="WP_094785365.1">
    <property type="nucleotide sequence ID" value="NZ_BEDT01000006.1"/>
</dbReference>
<name>A0A224XFM6_9LACT</name>
<comment type="caution">
    <text evidence="1">The sequence shown here is derived from an EMBL/GenBank/DDBJ whole genome shotgun (WGS) entry which is preliminary data.</text>
</comment>
<keyword evidence="2" id="KW-1185">Reference proteome</keyword>
<reference evidence="2" key="1">
    <citation type="submission" date="2017-08" db="EMBL/GenBank/DDBJ databases">
        <title>Draft genome sequence of Lactococcus sp. strain Rs-Y01, isolated from the gut of the lower termite Reticulitermes speratus.</title>
        <authorList>
            <person name="Ohkuma M."/>
            <person name="Yuki M."/>
        </authorList>
    </citation>
    <scope>NUCLEOTIDE SEQUENCE [LARGE SCALE GENOMIC DNA]</scope>
    <source>
        <strain evidence="2">Rs-Y01</strain>
    </source>
</reference>
<protein>
    <submittedName>
        <fullName evidence="1">Uncharacterized protein</fullName>
    </submittedName>
</protein>
<proteinExistence type="predicted"/>
<accession>A0A224XFM6</accession>
<gene>
    <name evidence="1" type="ORF">RsY01_1964</name>
</gene>
<dbReference type="OrthoDB" id="9971627at2"/>
<evidence type="ECO:0000313" key="1">
    <source>
        <dbReference type="EMBL" id="GAX48343.1"/>
    </source>
</evidence>
<organism evidence="1 2">
    <name type="scientific">Pseudolactococcus reticulitermitis</name>
    <dbReference type="NCBI Taxonomy" id="2025039"/>
    <lineage>
        <taxon>Bacteria</taxon>
        <taxon>Bacillati</taxon>
        <taxon>Bacillota</taxon>
        <taxon>Bacilli</taxon>
        <taxon>Lactobacillales</taxon>
        <taxon>Streptococcaceae</taxon>
        <taxon>Pseudolactococcus</taxon>
    </lineage>
</organism>